<evidence type="ECO:0000256" key="2">
    <source>
        <dbReference type="ARBA" id="ARBA00022679"/>
    </source>
</evidence>
<dbReference type="Pfam" id="PF13649">
    <property type="entry name" value="Methyltransf_25"/>
    <property type="match status" value="1"/>
</dbReference>
<dbReference type="InterPro" id="IPR041698">
    <property type="entry name" value="Methyltransf_25"/>
</dbReference>
<evidence type="ECO:0000313" key="5">
    <source>
        <dbReference type="Proteomes" id="UP000318186"/>
    </source>
</evidence>
<dbReference type="CDD" id="cd02440">
    <property type="entry name" value="AdoMet_MTases"/>
    <property type="match status" value="1"/>
</dbReference>
<accession>A0A561V1J4</accession>
<keyword evidence="2 4" id="KW-0808">Transferase</keyword>
<reference evidence="4 5" key="1">
    <citation type="submission" date="2019-06" db="EMBL/GenBank/DDBJ databases">
        <title>Sequencing the genomes of 1000 actinobacteria strains.</title>
        <authorList>
            <person name="Klenk H.-P."/>
        </authorList>
    </citation>
    <scope>NUCLEOTIDE SEQUENCE [LARGE SCALE GENOMIC DNA]</scope>
    <source>
        <strain evidence="4 5">DSM 42059</strain>
    </source>
</reference>
<evidence type="ECO:0000259" key="3">
    <source>
        <dbReference type="Pfam" id="PF13649"/>
    </source>
</evidence>
<dbReference type="SUPFAM" id="SSF53335">
    <property type="entry name" value="S-adenosyl-L-methionine-dependent methyltransferases"/>
    <property type="match status" value="1"/>
</dbReference>
<proteinExistence type="predicted"/>
<evidence type="ECO:0000256" key="1">
    <source>
        <dbReference type="ARBA" id="ARBA00022603"/>
    </source>
</evidence>
<organism evidence="4 5">
    <name type="scientific">Streptomyces brevispora</name>
    <dbReference type="NCBI Taxonomy" id="887462"/>
    <lineage>
        <taxon>Bacteria</taxon>
        <taxon>Bacillati</taxon>
        <taxon>Actinomycetota</taxon>
        <taxon>Actinomycetes</taxon>
        <taxon>Kitasatosporales</taxon>
        <taxon>Streptomycetaceae</taxon>
        <taxon>Streptomyces</taxon>
    </lineage>
</organism>
<dbReference type="Proteomes" id="UP000318186">
    <property type="component" value="Unassembled WGS sequence"/>
</dbReference>
<protein>
    <submittedName>
        <fullName evidence="4">Methyltransferase family protein</fullName>
    </submittedName>
</protein>
<feature type="domain" description="Methyltransferase" evidence="3">
    <location>
        <begin position="113"/>
        <end position="203"/>
    </location>
</feature>
<dbReference type="GO" id="GO:0032259">
    <property type="term" value="P:methylation"/>
    <property type="evidence" value="ECO:0007669"/>
    <property type="project" value="UniProtKB-KW"/>
</dbReference>
<dbReference type="AlphaFoldDB" id="A0A561V1J4"/>
<dbReference type="Gene3D" id="3.40.50.150">
    <property type="entry name" value="Vaccinia Virus protein VP39"/>
    <property type="match status" value="1"/>
</dbReference>
<dbReference type="OrthoDB" id="9805171at2"/>
<name>A0A561V1J4_9ACTN</name>
<keyword evidence="1 4" id="KW-0489">Methyltransferase</keyword>
<dbReference type="InterPro" id="IPR029063">
    <property type="entry name" value="SAM-dependent_MTases_sf"/>
</dbReference>
<gene>
    <name evidence="4" type="ORF">FHX80_113954</name>
</gene>
<sequence length="283" mass="29866">MCVGAAATTRVEGLKAARPDNLPSRKAGSEHFAVAVRQERGGRSQVRSGRGRAGLGSSGVTNLLPLRATRAYYDTVAEDYAERVRGAFAQDVWGRAMLGGFAEEVRADGGLPVADLGCGPGHVTAHLDALGLSASGVDLSPRMVDIARRTHPGLRFEVGSMSALDLPDAELGGVVAWWSILHTPPALLPVLFAEFHRVLAPGGRLLLGFHAGEDQPYTGPERDDGTSYDIHLLSPDRVGELLVRAGFTAGARMLGEGKKWPWACLTGRRPATVSASPADSARS</sequence>
<dbReference type="GO" id="GO:0008168">
    <property type="term" value="F:methyltransferase activity"/>
    <property type="evidence" value="ECO:0007669"/>
    <property type="project" value="UniProtKB-KW"/>
</dbReference>
<dbReference type="PANTHER" id="PTHR43861:SF1">
    <property type="entry name" value="TRANS-ACONITATE 2-METHYLTRANSFERASE"/>
    <property type="match status" value="1"/>
</dbReference>
<dbReference type="EMBL" id="VIWW01000001">
    <property type="protein sequence ID" value="TWG05477.1"/>
    <property type="molecule type" value="Genomic_DNA"/>
</dbReference>
<dbReference type="GO" id="GO:0017000">
    <property type="term" value="P:antibiotic biosynthetic process"/>
    <property type="evidence" value="ECO:0007669"/>
    <property type="project" value="UniProtKB-ARBA"/>
</dbReference>
<dbReference type="PANTHER" id="PTHR43861">
    <property type="entry name" value="TRANS-ACONITATE 2-METHYLTRANSFERASE-RELATED"/>
    <property type="match status" value="1"/>
</dbReference>
<evidence type="ECO:0000313" key="4">
    <source>
        <dbReference type="EMBL" id="TWG05477.1"/>
    </source>
</evidence>
<comment type="caution">
    <text evidence="4">The sequence shown here is derived from an EMBL/GenBank/DDBJ whole genome shotgun (WGS) entry which is preliminary data.</text>
</comment>